<evidence type="ECO:0000313" key="5">
    <source>
        <dbReference type="Proteomes" id="UP000652427"/>
    </source>
</evidence>
<dbReference type="NCBIfam" id="NF041492">
    <property type="entry name" value="MobF"/>
    <property type="match status" value="1"/>
</dbReference>
<dbReference type="SUPFAM" id="SSF52540">
    <property type="entry name" value="P-loop containing nucleoside triphosphate hydrolases"/>
    <property type="match status" value="2"/>
</dbReference>
<dbReference type="Gene3D" id="3.40.50.300">
    <property type="entry name" value="P-loop containing nucleotide triphosphate hydrolases"/>
    <property type="match status" value="2"/>
</dbReference>
<dbReference type="Proteomes" id="UP000652427">
    <property type="component" value="Unassembled WGS sequence"/>
</dbReference>
<dbReference type="NCBIfam" id="TIGR02686">
    <property type="entry name" value="relax_trwC"/>
    <property type="match status" value="1"/>
</dbReference>
<feature type="compositionally biased region" description="Low complexity" evidence="1">
    <location>
        <begin position="939"/>
        <end position="948"/>
    </location>
</feature>
<feature type="domain" description="TrwC relaxase" evidence="2">
    <location>
        <begin position="10"/>
        <end position="277"/>
    </location>
</feature>
<feature type="region of interest" description="Disordered" evidence="1">
    <location>
        <begin position="938"/>
        <end position="975"/>
    </location>
</feature>
<dbReference type="Pfam" id="PF08751">
    <property type="entry name" value="TrwC"/>
    <property type="match status" value="1"/>
</dbReference>
<name>A0ABX2N522_9SPHN</name>
<dbReference type="Pfam" id="PF18340">
    <property type="entry name" value="TraI_2B"/>
    <property type="match status" value="1"/>
</dbReference>
<dbReference type="EMBL" id="JABWMH010000003">
    <property type="protein sequence ID" value="NVD28752.1"/>
    <property type="molecule type" value="Genomic_DNA"/>
</dbReference>
<dbReference type="RefSeq" id="WP_176280142.1">
    <property type="nucleotide sequence ID" value="NZ_JABWMH010000003.1"/>
</dbReference>
<evidence type="ECO:0000256" key="1">
    <source>
        <dbReference type="SAM" id="MobiDB-lite"/>
    </source>
</evidence>
<evidence type="ECO:0000259" key="2">
    <source>
        <dbReference type="Pfam" id="PF08751"/>
    </source>
</evidence>
<dbReference type="InterPro" id="IPR040668">
    <property type="entry name" value="TraI_2B"/>
</dbReference>
<dbReference type="Gene3D" id="2.30.30.940">
    <property type="match status" value="1"/>
</dbReference>
<sequence length="975" mass="106841">MLSASNVRSAGGAATYFAADNYYTKADADRSGQWIGEGAERLGLKGQVDASGFEALLRGELPNGERVGSDKQYHRAGTDLTFSLPKSWSLIALVGGDKRIIEAYRTAVIETLQWAEKNIAETRVFSRGKIKAIGSGNLTIGLFQHDTNRNSEPNVHFHAVVANITQGPDAKWRALHNDKLWSNNTLLNSMTMARFRLEIEKLGYQPAHQGKHGNFEAAGISREAVMAFSTRRQEVLDARRGPGLEAGKIAALATRAPKEAIKDRDALSTTWQEAARAMDLDLGGLIDKANIRAAGLEVDKNPNLSLAQKGMIFLRAFAEKIQGFGPKPSADPLVPVHILNKPREEIAAAQATASAIRHLAQREAAFGVHDVYKTALDFGLPTSIAHVERRVRALVREGELVRGKGRDRDFVTTRDALQTEQRIIGQVEAGRGKSEPFLSSGMAGDQLQAVAGLNFGMTLNEGQESAGRMILSSSNRIIAVQGIAGAGKSSLLKPVSQLFGENGKTVLGLAVQNTLVQMLERDTGIASMTLARFIGSHKNLLQEGADKNALTEAKAAMKDHVLVLDEASMVSNVEKEKLVRLANLLEVDRLVMIGDKKQLGAVDAGKPFALVQASGIDTAKMITNLRARDKILRRAQYSAQAGNIGEAMSYLKDHIIETKEGSALIAAERWLALSPHERQSTAIYASGRALRTAVNEAVQTGLKQNGELGKRGLKLETFSRVNSTREELRYIHSYKPGMMIELKAPDRSQRLSKGQYDVVSVDERPKKLVLKDHRGRERSFQVSKLRANASEDQIALYEKKHLDIYAGDKIRWTDSDHKRGLFNADQASITDIDAKHVSLRTSSGIEHRLRHDDPMLKRIDLAYALNAHMAQGLTSDRGIAVMDSRERNLSNKQTFLVTITRLRDGLTLIVDNREKLETAVEKNDGAKTSALEVTKRLGKAAATGLAKGNELAPKEPQQDQRELEKEHSKPLDMGI</sequence>
<proteinExistence type="predicted"/>
<reference evidence="4 5" key="1">
    <citation type="submission" date="2020-06" db="EMBL/GenBank/DDBJ databases">
        <authorList>
            <person name="Kim S.-J."/>
            <person name="Park S.-J."/>
        </authorList>
    </citation>
    <scope>NUCLEOTIDE SEQUENCE [LARGE SCALE GENOMIC DNA]</scope>
    <source>
        <strain evidence="4 5">SW-151</strain>
    </source>
</reference>
<dbReference type="InterPro" id="IPR027417">
    <property type="entry name" value="P-loop_NTPase"/>
</dbReference>
<organism evidence="4 5">
    <name type="scientific">Parasphingorhabdus flavimaris</name>
    <dbReference type="NCBI Taxonomy" id="266812"/>
    <lineage>
        <taxon>Bacteria</taxon>
        <taxon>Pseudomonadati</taxon>
        <taxon>Pseudomonadota</taxon>
        <taxon>Alphaproteobacteria</taxon>
        <taxon>Sphingomonadales</taxon>
        <taxon>Sphingomonadaceae</taxon>
        <taxon>Parasphingorhabdus</taxon>
    </lineage>
</organism>
<feature type="domain" description="TraI 2B/2B-like" evidence="3">
    <location>
        <begin position="719"/>
        <end position="802"/>
    </location>
</feature>
<keyword evidence="5" id="KW-1185">Reference proteome</keyword>
<protein>
    <submittedName>
        <fullName evidence="4">Conjugative relaxase</fullName>
    </submittedName>
</protein>
<gene>
    <name evidence="4" type="ORF">HUO14_12700</name>
</gene>
<evidence type="ECO:0000259" key="3">
    <source>
        <dbReference type="Pfam" id="PF18340"/>
    </source>
</evidence>
<accession>A0ABX2N522</accession>
<dbReference type="Pfam" id="PF13604">
    <property type="entry name" value="AAA_30"/>
    <property type="match status" value="1"/>
</dbReference>
<dbReference type="SUPFAM" id="SSF55464">
    <property type="entry name" value="Origin of replication-binding domain, RBD-like"/>
    <property type="match status" value="1"/>
</dbReference>
<dbReference type="InterPro" id="IPR014059">
    <property type="entry name" value="TraI/TrwC_relax"/>
</dbReference>
<feature type="compositionally biased region" description="Basic and acidic residues" evidence="1">
    <location>
        <begin position="952"/>
        <end position="975"/>
    </location>
</feature>
<dbReference type="InterPro" id="IPR014862">
    <property type="entry name" value="TrwC"/>
</dbReference>
<comment type="caution">
    <text evidence="4">The sequence shown here is derived from an EMBL/GenBank/DDBJ whole genome shotgun (WGS) entry which is preliminary data.</text>
</comment>
<evidence type="ECO:0000313" key="4">
    <source>
        <dbReference type="EMBL" id="NVD28752.1"/>
    </source>
</evidence>